<dbReference type="Proteomes" id="UP000557872">
    <property type="component" value="Unassembled WGS sequence"/>
</dbReference>
<evidence type="ECO:0000313" key="1">
    <source>
        <dbReference type="EMBL" id="NWK56044.1"/>
    </source>
</evidence>
<accession>A0A851GPH3</accession>
<protein>
    <submittedName>
        <fullName evidence="1">Uncharacterized protein</fullName>
    </submittedName>
</protein>
<comment type="caution">
    <text evidence="1">The sequence shown here is derived from an EMBL/GenBank/DDBJ whole genome shotgun (WGS) entry which is preliminary data.</text>
</comment>
<gene>
    <name evidence="1" type="ORF">HW115_10510</name>
</gene>
<reference evidence="1 2" key="1">
    <citation type="submission" date="2020-07" db="EMBL/GenBank/DDBJ databases">
        <title>Roseicoccus Jingziensis gen. nov., sp. nov., isolated from coastal seawater.</title>
        <authorList>
            <person name="Feng X."/>
        </authorList>
    </citation>
    <scope>NUCLEOTIDE SEQUENCE [LARGE SCALE GENOMIC DNA]</scope>
    <source>
        <strain evidence="1 2">N1E253</strain>
    </source>
</reference>
<dbReference type="AlphaFoldDB" id="A0A851GPH3"/>
<dbReference type="EMBL" id="JACBAZ010000004">
    <property type="protein sequence ID" value="NWK56044.1"/>
    <property type="molecule type" value="Genomic_DNA"/>
</dbReference>
<name>A0A851GPH3_9BACT</name>
<keyword evidence="2" id="KW-1185">Reference proteome</keyword>
<sequence>MMAKEWLWSQGKGAWLASLLAGWGMVWACSPEYPIRMLGWGNKLFQASPTALSSMFPLANEPPPAVEKGLWQLDAQRSRTLEVDKLDLDAAAPGLNDEFFDAYCRCRLQMQGIDQLKDQDFAALKKKWELDVWLKELPREFQHYLEGAIAYHRGDSAAARRAWIELLALPGDERMYRTSWAYWMLAKTSSGPGKSLGWFKQLEKSLDEGFHDSLEIGKNRQGWRARFAYLSGEYALALDTYLEMGASGDLDAAEAARAVKLVLNLGLQQDGEAMMEMCALKPERRQAFSLYLCKLIASGLRWGDDSEDSKSMADAWLKVLDGHEVAQSEEMAGVLARVTYEAGMDAQALRYAALAAKENPDVYWVKGKLEAKGGRFAQAEKSFASYLALIDPEQDGGEQIWESEFYATSGKKQWLRQRRTFAYGDYAAVLLAQEKYAEALRAFLDGGFMSDAAYVAESLMGVEELLVYVRKQNIQDAAGHEWLSRLLGRRLARERYFKNARTYLPEADWKAFDSYVERYRRAMDESLPKEQRAQLLWSVAEDHVTYGRRLFWLSNGCRPYPRAVAAGLMEPYHSFDVPEPVPSMSAGELNRLKRYGRSVTTMTPVHYYDAGELAWKAAHLLPRQDPRAAAMFWQAGMWIAAQDPERADRYYKALVRRCGQTPLGKLADEKRWFPVWQEEWRIRWDAPESGILTQ</sequence>
<proteinExistence type="predicted"/>
<organism evidence="1 2">
    <name type="scientific">Oceaniferula marina</name>
    <dbReference type="NCBI Taxonomy" id="2748318"/>
    <lineage>
        <taxon>Bacteria</taxon>
        <taxon>Pseudomonadati</taxon>
        <taxon>Verrucomicrobiota</taxon>
        <taxon>Verrucomicrobiia</taxon>
        <taxon>Verrucomicrobiales</taxon>
        <taxon>Verrucomicrobiaceae</taxon>
        <taxon>Oceaniferula</taxon>
    </lineage>
</organism>
<evidence type="ECO:0000313" key="2">
    <source>
        <dbReference type="Proteomes" id="UP000557872"/>
    </source>
</evidence>
<dbReference type="RefSeq" id="WP_178932672.1">
    <property type="nucleotide sequence ID" value="NZ_JACBAZ010000004.1"/>
</dbReference>